<dbReference type="GO" id="GO:0009395">
    <property type="term" value="P:phospholipid catabolic process"/>
    <property type="evidence" value="ECO:0007669"/>
    <property type="project" value="InterPro"/>
</dbReference>
<gene>
    <name evidence="14" type="ORF">C7M61_000733</name>
</gene>
<dbReference type="PROSITE" id="PS51210">
    <property type="entry name" value="PLA2C"/>
    <property type="match status" value="1"/>
</dbReference>
<dbReference type="STRING" id="418784.A0A2P7YYM6"/>
<dbReference type="EC" id="3.1.1.5" evidence="10"/>
<organism evidence="14 15">
    <name type="scientific">Candidozyma pseudohaemuli</name>
    <dbReference type="NCBI Taxonomy" id="418784"/>
    <lineage>
        <taxon>Eukaryota</taxon>
        <taxon>Fungi</taxon>
        <taxon>Dikarya</taxon>
        <taxon>Ascomycota</taxon>
        <taxon>Saccharomycotina</taxon>
        <taxon>Pichiomycetes</taxon>
        <taxon>Metschnikowiaceae</taxon>
        <taxon>Candidozyma</taxon>
    </lineage>
</organism>
<dbReference type="InterPro" id="IPR001905">
    <property type="entry name" value="Ammonium_transpt"/>
</dbReference>
<feature type="compositionally biased region" description="Basic and acidic residues" evidence="11">
    <location>
        <begin position="961"/>
        <end position="973"/>
    </location>
</feature>
<evidence type="ECO:0000256" key="7">
    <source>
        <dbReference type="ARBA" id="ARBA00023136"/>
    </source>
</evidence>
<dbReference type="VEuPathDB" id="FungiDB:C7M61_000733"/>
<keyword evidence="9 10" id="KW-0378">Hydrolase</keyword>
<dbReference type="InterPro" id="IPR018047">
    <property type="entry name" value="Ammonium_transpt_CS"/>
</dbReference>
<protein>
    <recommendedName>
        <fullName evidence="10">Lysophospholipase</fullName>
        <ecNumber evidence="10">3.1.1.5</ecNumber>
    </recommendedName>
</protein>
<keyword evidence="9 10" id="KW-0442">Lipid degradation</keyword>
<keyword evidence="8" id="KW-0924">Ammonia transport</keyword>
<reference evidence="14 15" key="1">
    <citation type="submission" date="2018-03" db="EMBL/GenBank/DDBJ databases">
        <title>Candida pseudohaemulonii genome assembly and annotation.</title>
        <authorList>
            <person name="Munoz J.F."/>
            <person name="Gade L.G."/>
            <person name="Chow N.A."/>
            <person name="Litvintseva A.P."/>
            <person name="Loparev V.N."/>
            <person name="Cuomo C.A."/>
        </authorList>
    </citation>
    <scope>NUCLEOTIDE SEQUENCE [LARGE SCALE GENOMIC DNA]</scope>
    <source>
        <strain evidence="14 15">B12108</strain>
    </source>
</reference>
<keyword evidence="4" id="KW-0813">Transport</keyword>
<evidence type="ECO:0000256" key="10">
    <source>
        <dbReference type="RuleBase" id="RU362103"/>
    </source>
</evidence>
<name>A0A2P7YYM6_9ASCO</name>
<evidence type="ECO:0000256" key="3">
    <source>
        <dbReference type="ARBA" id="ARBA00008780"/>
    </source>
</evidence>
<dbReference type="SMART" id="SM00022">
    <property type="entry name" value="PLAc"/>
    <property type="match status" value="1"/>
</dbReference>
<dbReference type="PANTHER" id="PTHR43029">
    <property type="entry name" value="AMMONIUM TRANSPORTER MEP2"/>
    <property type="match status" value="1"/>
</dbReference>
<evidence type="ECO:0000256" key="8">
    <source>
        <dbReference type="ARBA" id="ARBA00023177"/>
    </source>
</evidence>
<dbReference type="OrthoDB" id="534912at2759"/>
<dbReference type="Pfam" id="PF00909">
    <property type="entry name" value="Ammonium_transp"/>
    <property type="match status" value="2"/>
</dbReference>
<feature type="transmembrane region" description="Helical" evidence="12">
    <location>
        <begin position="740"/>
        <end position="760"/>
    </location>
</feature>
<dbReference type="GO" id="GO:0005886">
    <property type="term" value="C:plasma membrane"/>
    <property type="evidence" value="ECO:0007669"/>
    <property type="project" value="TreeGrafter"/>
</dbReference>
<keyword evidence="9 10" id="KW-0443">Lipid metabolism</keyword>
<comment type="caution">
    <text evidence="14">The sequence shown here is derived from an EMBL/GenBank/DDBJ whole genome shotgun (WGS) entry which is preliminary data.</text>
</comment>
<feature type="transmembrane region" description="Helical" evidence="12">
    <location>
        <begin position="766"/>
        <end position="784"/>
    </location>
</feature>
<comment type="subcellular location">
    <subcellularLocation>
        <location evidence="1">Membrane</location>
        <topology evidence="1">Multi-pass membrane protein</topology>
    </subcellularLocation>
</comment>
<evidence type="ECO:0000313" key="14">
    <source>
        <dbReference type="EMBL" id="PSK41062.1"/>
    </source>
</evidence>
<evidence type="ECO:0000256" key="11">
    <source>
        <dbReference type="SAM" id="MobiDB-lite"/>
    </source>
</evidence>
<keyword evidence="7 12" id="KW-0472">Membrane</keyword>
<feature type="domain" description="PLA2c" evidence="13">
    <location>
        <begin position="1"/>
        <end position="567"/>
    </location>
</feature>
<dbReference type="GeneID" id="36564125"/>
<dbReference type="InterPro" id="IPR024041">
    <property type="entry name" value="NH4_transpt_AmtB-like_dom"/>
</dbReference>
<dbReference type="RefSeq" id="XP_024715761.1">
    <property type="nucleotide sequence ID" value="XM_024856162.1"/>
</dbReference>
<comment type="similarity">
    <text evidence="2">Belongs to the ammonia transporter channel (TC 1.A.11.2) family.</text>
</comment>
<feature type="transmembrane region" description="Helical" evidence="12">
    <location>
        <begin position="609"/>
        <end position="629"/>
    </location>
</feature>
<feature type="region of interest" description="Disordered" evidence="11">
    <location>
        <begin position="939"/>
        <end position="973"/>
    </location>
</feature>
<dbReference type="SUPFAM" id="SSF111352">
    <property type="entry name" value="Ammonium transporter"/>
    <property type="match status" value="1"/>
</dbReference>
<dbReference type="InterPro" id="IPR002642">
    <property type="entry name" value="LysoPLipase_cat_dom"/>
</dbReference>
<accession>A0A2P7YYM6</accession>
<keyword evidence="15" id="KW-1185">Reference proteome</keyword>
<evidence type="ECO:0000256" key="1">
    <source>
        <dbReference type="ARBA" id="ARBA00004141"/>
    </source>
</evidence>
<keyword evidence="6 12" id="KW-1133">Transmembrane helix</keyword>
<dbReference type="Pfam" id="PF01735">
    <property type="entry name" value="PLA2_B"/>
    <property type="match status" value="2"/>
</dbReference>
<evidence type="ECO:0000259" key="13">
    <source>
        <dbReference type="PROSITE" id="PS51210"/>
    </source>
</evidence>
<dbReference type="InterPro" id="IPR016035">
    <property type="entry name" value="Acyl_Trfase/lysoPLipase"/>
</dbReference>
<dbReference type="Proteomes" id="UP000241107">
    <property type="component" value="Unassembled WGS sequence"/>
</dbReference>
<dbReference type="PROSITE" id="PS01219">
    <property type="entry name" value="AMMONIUM_TRANSP"/>
    <property type="match status" value="1"/>
</dbReference>
<sequence>MLLGAGVLSAYDTRYVDSQDQLGGLLQSTTYIAGLSGGLWIVMNNLLSNGEQINSTIQRLELDLQNPLLEGVPNLELREIRAGIELNQNRTHQTESSNNAFGALMDKILPGIVNKVLSVNNNESPFNVKEVLKFYKDISLETRVKKESGFRVSLIDYWARILARKVFPPNFRSTGFTMSSTAKLLSFQNHSQPFPIITAVEVVPEVEEGSIDSHIIEITPFEFGSWDSFLNAFTDVKFLGSNLLNGRPIQENLPNLNESTCTSGFDSLAFLTATSSGLFNIVLQYVYKLLPGSMSELLPYFSQLLKMFGFVKSPVLDETAYSEFAIHSPNPFYNYIGGNAKGRSINNATALYLADGGEDGQNIPFSPLMVSSRQVDALIVFDMGSEVFNRPNGSSLIATAKRYHANYSDLRIPLFQDESGSHRRMFPIIPTSEEYLERGFQERPVFFGCSIDDYPLYNGNILNQFEIQRSFIPPLLIYQANYDILFPSNTSTFRTSYQPEEVQGMVRNGFIGNLGFAVLRQLHDPDQRIYTTPRGEILSIMHFLFNGLLKVICTVITFPGCAAERGRLVPMFVFIFFWSLIVYNPISYWYWNQNGWLSTQLNKLPVMDFAGGTCIHVVSGFSALAYSYILGPRNPKMVADYRSCNNSNMIIGMCILVLGWCGFISGCDYKLSSRSFYIVANTWLSACSAGIVWLLIDLYTSAIPLEEAGYEEIELQDLDSAGLGIARNDTPIVTTRKISMISFTSGVICGLVVFTPAGGYVSSHSSFWKCIVFGVVGGLVGNLATRIKYFLRIDDALDIFAVHGVCGVVGTILVGIFADESFESSGGWVVGNWVQLGYQILGCVVTSLYAFVVSLALLYIIDMIPGLHLRIDKSFNRRMRNKLLDRHGSEEGDLSSLDDDFGLERAELLGTDWHELNGEYSMDFMEFIKVVDPQDYADQISAEPISPEESDFSQFDTSDAQLRKRDPLTERHR</sequence>
<dbReference type="GO" id="GO:0004622">
    <property type="term" value="F:phosphatidylcholine lysophospholipase activity"/>
    <property type="evidence" value="ECO:0007669"/>
    <property type="project" value="UniProtKB-EC"/>
</dbReference>
<feature type="transmembrane region" description="Helical" evidence="12">
    <location>
        <begin position="650"/>
        <end position="671"/>
    </location>
</feature>
<feature type="transmembrane region" description="Helical" evidence="12">
    <location>
        <begin position="677"/>
        <end position="696"/>
    </location>
</feature>
<evidence type="ECO:0000256" key="2">
    <source>
        <dbReference type="ARBA" id="ARBA00005887"/>
    </source>
</evidence>
<dbReference type="SUPFAM" id="SSF52151">
    <property type="entry name" value="FabD/lysophospholipase-like"/>
    <property type="match status" value="1"/>
</dbReference>
<dbReference type="PANTHER" id="PTHR43029:SF10">
    <property type="entry name" value="AMMONIUM TRANSPORTER MEP2"/>
    <property type="match status" value="1"/>
</dbReference>
<evidence type="ECO:0000256" key="6">
    <source>
        <dbReference type="ARBA" id="ARBA00022989"/>
    </source>
</evidence>
<keyword evidence="5 12" id="KW-0812">Transmembrane</keyword>
<feature type="transmembrane region" description="Helical" evidence="12">
    <location>
        <begin position="537"/>
        <end position="556"/>
    </location>
</feature>
<dbReference type="EMBL" id="PYFQ01000001">
    <property type="protein sequence ID" value="PSK41062.1"/>
    <property type="molecule type" value="Genomic_DNA"/>
</dbReference>
<evidence type="ECO:0000256" key="12">
    <source>
        <dbReference type="SAM" id="Phobius"/>
    </source>
</evidence>
<evidence type="ECO:0000313" key="15">
    <source>
        <dbReference type="Proteomes" id="UP000241107"/>
    </source>
</evidence>
<dbReference type="InterPro" id="IPR029020">
    <property type="entry name" value="Ammonium/urea_transptr"/>
</dbReference>
<evidence type="ECO:0000256" key="5">
    <source>
        <dbReference type="ARBA" id="ARBA00022692"/>
    </source>
</evidence>
<proteinExistence type="inferred from homology"/>
<dbReference type="Gene3D" id="1.10.3430.10">
    <property type="entry name" value="Ammonium transporter AmtB like domains"/>
    <property type="match status" value="1"/>
</dbReference>
<comment type="catalytic activity">
    <reaction evidence="10">
        <text>a 1-acyl-sn-glycero-3-phosphocholine + H2O = sn-glycerol 3-phosphocholine + a fatty acid + H(+)</text>
        <dbReference type="Rhea" id="RHEA:15177"/>
        <dbReference type="ChEBI" id="CHEBI:15377"/>
        <dbReference type="ChEBI" id="CHEBI:15378"/>
        <dbReference type="ChEBI" id="CHEBI:16870"/>
        <dbReference type="ChEBI" id="CHEBI:28868"/>
        <dbReference type="ChEBI" id="CHEBI:58168"/>
        <dbReference type="EC" id="3.1.1.5"/>
    </reaction>
</comment>
<comment type="similarity">
    <text evidence="3 10">Belongs to the lysophospholipase family.</text>
</comment>
<evidence type="ECO:0000256" key="9">
    <source>
        <dbReference type="PROSITE-ProRule" id="PRU00555"/>
    </source>
</evidence>
<evidence type="ECO:0000256" key="4">
    <source>
        <dbReference type="ARBA" id="ARBA00022448"/>
    </source>
</evidence>
<feature type="transmembrane region" description="Helical" evidence="12">
    <location>
        <begin position="568"/>
        <end position="589"/>
    </location>
</feature>
<dbReference type="GO" id="GO:0008519">
    <property type="term" value="F:ammonium channel activity"/>
    <property type="evidence" value="ECO:0007669"/>
    <property type="project" value="InterPro"/>
</dbReference>
<feature type="transmembrane region" description="Helical" evidence="12">
    <location>
        <begin position="838"/>
        <end position="861"/>
    </location>
</feature>
<feature type="transmembrane region" description="Helical" evidence="12">
    <location>
        <begin position="796"/>
        <end position="818"/>
    </location>
</feature>
<dbReference type="AlphaFoldDB" id="A0A2P7YYM6"/>